<keyword evidence="2" id="KW-0238">DNA-binding</keyword>
<organism evidence="7 8">
    <name type="scientific">[Torrubiella] hemipterigena</name>
    <dbReference type="NCBI Taxonomy" id="1531966"/>
    <lineage>
        <taxon>Eukaryota</taxon>
        <taxon>Fungi</taxon>
        <taxon>Dikarya</taxon>
        <taxon>Ascomycota</taxon>
        <taxon>Pezizomycotina</taxon>
        <taxon>Sordariomycetes</taxon>
        <taxon>Hypocreomycetidae</taxon>
        <taxon>Hypocreales</taxon>
        <taxon>Clavicipitaceae</taxon>
        <taxon>Clavicipitaceae incertae sedis</taxon>
        <taxon>'Torrubiella' clade</taxon>
    </lineage>
</organism>
<dbReference type="GO" id="GO:0000976">
    <property type="term" value="F:transcription cis-regulatory region binding"/>
    <property type="evidence" value="ECO:0007669"/>
    <property type="project" value="TreeGrafter"/>
</dbReference>
<dbReference type="SMART" id="SM00717">
    <property type="entry name" value="SANT"/>
    <property type="match status" value="2"/>
</dbReference>
<feature type="compositionally biased region" description="Basic residues" evidence="4">
    <location>
        <begin position="278"/>
        <end position="297"/>
    </location>
</feature>
<feature type="compositionally biased region" description="Polar residues" evidence="4">
    <location>
        <begin position="147"/>
        <end position="174"/>
    </location>
</feature>
<accession>A0A0A1TDW8</accession>
<gene>
    <name evidence="7" type="ORF">VHEMI08581</name>
</gene>
<dbReference type="PANTHER" id="PTHR46380">
    <property type="entry name" value="CYCLIN-D-BINDING MYB-LIKE TRANSCRIPTION FACTOR 1"/>
    <property type="match status" value="1"/>
</dbReference>
<dbReference type="Gene3D" id="1.10.10.60">
    <property type="entry name" value="Homeodomain-like"/>
    <property type="match status" value="2"/>
</dbReference>
<dbReference type="SUPFAM" id="SSF46689">
    <property type="entry name" value="Homeodomain-like"/>
    <property type="match status" value="1"/>
</dbReference>
<dbReference type="GO" id="GO:0005634">
    <property type="term" value="C:nucleus"/>
    <property type="evidence" value="ECO:0007669"/>
    <property type="project" value="UniProtKB-SubCell"/>
</dbReference>
<evidence type="ECO:0000313" key="7">
    <source>
        <dbReference type="EMBL" id="CEJ92959.1"/>
    </source>
</evidence>
<dbReference type="InterPro" id="IPR051651">
    <property type="entry name" value="DMTF1_DNA-bind_reg"/>
</dbReference>
<feature type="region of interest" description="Disordered" evidence="4">
    <location>
        <begin position="669"/>
        <end position="765"/>
    </location>
</feature>
<feature type="compositionally biased region" description="Low complexity" evidence="4">
    <location>
        <begin position="202"/>
        <end position="213"/>
    </location>
</feature>
<feature type="compositionally biased region" description="Acidic residues" evidence="4">
    <location>
        <begin position="257"/>
        <end position="268"/>
    </location>
</feature>
<name>A0A0A1TDW8_9HYPO</name>
<dbReference type="HOGENOM" id="CLU_364925_0_0_1"/>
<dbReference type="STRING" id="1531966.A0A0A1TDW8"/>
<evidence type="ECO:0008006" key="9">
    <source>
        <dbReference type="Google" id="ProtNLM"/>
    </source>
</evidence>
<keyword evidence="8" id="KW-1185">Reference proteome</keyword>
<feature type="region of interest" description="Disordered" evidence="4">
    <location>
        <begin position="64"/>
        <end position="320"/>
    </location>
</feature>
<feature type="compositionally biased region" description="Basic and acidic residues" evidence="4">
    <location>
        <begin position="118"/>
        <end position="137"/>
    </location>
</feature>
<reference evidence="7 8" key="1">
    <citation type="journal article" date="2015" name="Genome Announc.">
        <title>Draft Genome Sequence and Gene Annotation of the Entomopathogenic Fungus Verticillium hemipterigenum.</title>
        <authorList>
            <person name="Horn F."/>
            <person name="Habel A."/>
            <person name="Scharf D.H."/>
            <person name="Dworschak J."/>
            <person name="Brakhage A.A."/>
            <person name="Guthke R."/>
            <person name="Hertweck C."/>
            <person name="Linde J."/>
        </authorList>
    </citation>
    <scope>NUCLEOTIDE SEQUENCE [LARGE SCALE GENOMIC DNA]</scope>
</reference>
<evidence type="ECO:0000259" key="5">
    <source>
        <dbReference type="PROSITE" id="PS50090"/>
    </source>
</evidence>
<feature type="compositionally biased region" description="Acidic residues" evidence="4">
    <location>
        <begin position="219"/>
        <end position="234"/>
    </location>
</feature>
<evidence type="ECO:0000256" key="2">
    <source>
        <dbReference type="ARBA" id="ARBA00023125"/>
    </source>
</evidence>
<proteinExistence type="predicted"/>
<evidence type="ECO:0000256" key="1">
    <source>
        <dbReference type="ARBA" id="ARBA00004123"/>
    </source>
</evidence>
<dbReference type="EMBL" id="CDHN01000005">
    <property type="protein sequence ID" value="CEJ92959.1"/>
    <property type="molecule type" value="Genomic_DNA"/>
</dbReference>
<dbReference type="PROSITE" id="PS50090">
    <property type="entry name" value="MYB_LIKE"/>
    <property type="match status" value="2"/>
</dbReference>
<dbReference type="Pfam" id="PF13921">
    <property type="entry name" value="Myb_DNA-bind_6"/>
    <property type="match status" value="1"/>
</dbReference>
<comment type="subcellular location">
    <subcellularLocation>
        <location evidence="1">Nucleus</location>
    </subcellularLocation>
</comment>
<dbReference type="AlphaFoldDB" id="A0A0A1TDW8"/>
<feature type="domain" description="HTH myb-type" evidence="6">
    <location>
        <begin position="405"/>
        <end position="458"/>
    </location>
</feature>
<feature type="domain" description="Myb-like" evidence="5">
    <location>
        <begin position="405"/>
        <end position="454"/>
    </location>
</feature>
<protein>
    <recommendedName>
        <fullName evidence="9">Myb transcription factor</fullName>
    </recommendedName>
</protein>
<feature type="region of interest" description="Disordered" evidence="4">
    <location>
        <begin position="16"/>
        <end position="51"/>
    </location>
</feature>
<evidence type="ECO:0000259" key="6">
    <source>
        <dbReference type="PROSITE" id="PS51294"/>
    </source>
</evidence>
<dbReference type="InterPro" id="IPR017930">
    <property type="entry name" value="Myb_dom"/>
</dbReference>
<feature type="compositionally biased region" description="Basic and acidic residues" evidence="4">
    <location>
        <begin position="21"/>
        <end position="39"/>
    </location>
</feature>
<dbReference type="PANTHER" id="PTHR46380:SF2">
    <property type="entry name" value="CYCLIN-D-BINDING MYB-LIKE TRANSCRIPTION FACTOR 1"/>
    <property type="match status" value="1"/>
</dbReference>
<sequence>MLKTWKKNISSYSQEYENMENDWKASNEKKKEAWAEQSRRSPQPEIEDDWGTVPVFTSSQVNGAAERTAEQNEDVPMVETVSPSRRVKVERQISSADGRARFKALADITEATQPNGKKQNDSSKKKRKSVESPEEAVRKKRKAIDGSASNTTPESSAQASNSRSRTSKETSAPEQTEPEEYELPPLRASPDEADEQLNQQQAIARSALAAERLASPEKEVEESQADENQTEETQADAATTSRRSTRKKARPAYTEDGNGEGEDAEVENDLPSPSAITPKRRRAQPASRKRAPARQRQKRQESVDGEDNEPQWGYRDGSDVDETVATTTKWKQGKFSEAEYAQLARALESYRLSIDVDQQQLNAMIHAPGGASAGEQHKAMWARVIEAIPGRHRQKIINITRKRYHNFVARGTWTEEQDMELGELINTHGTKWSLIGSLVNRHPEDLRDRYRNYLICGNNQIRQAWTEEEEAELTKHIIASQKTIDACRSMDPSFGRNKTYEELIDWKEISAHMGLRRSRLQCLTKWKSMHLRTHPSDVVVSAEPDATISFRLESARRQIENMPDEEKFRFILALDGTLVTSDDKIPWGRLVDADFRSKWHRPTLALLWERLRESVPFTDGRKQTTRDCASYLRNYYNENHRFPNVVGTSWDDDDENELIKKVAYVGSSVRPSARPVSDEKVADSDEEKDEVPETTAMEIDPALEDESEEATALAATPAKRTSMGKRPGGRRPQRPSEKAPSTPTKKPRRKSKGKAATQPEDADSD</sequence>
<feature type="domain" description="Myb-like" evidence="5">
    <location>
        <begin position="457"/>
        <end position="530"/>
    </location>
</feature>
<dbReference type="GO" id="GO:0003700">
    <property type="term" value="F:DNA-binding transcription factor activity"/>
    <property type="evidence" value="ECO:0007669"/>
    <property type="project" value="TreeGrafter"/>
</dbReference>
<dbReference type="OrthoDB" id="39591at2759"/>
<dbReference type="CDD" id="cd00167">
    <property type="entry name" value="SANT"/>
    <property type="match status" value="1"/>
</dbReference>
<dbReference type="InterPro" id="IPR009057">
    <property type="entry name" value="Homeodomain-like_sf"/>
</dbReference>
<evidence type="ECO:0000256" key="3">
    <source>
        <dbReference type="ARBA" id="ARBA00023242"/>
    </source>
</evidence>
<dbReference type="Proteomes" id="UP000039046">
    <property type="component" value="Unassembled WGS sequence"/>
</dbReference>
<dbReference type="InterPro" id="IPR001005">
    <property type="entry name" value="SANT/Myb"/>
</dbReference>
<evidence type="ECO:0000256" key="4">
    <source>
        <dbReference type="SAM" id="MobiDB-lite"/>
    </source>
</evidence>
<keyword evidence="3" id="KW-0539">Nucleus</keyword>
<dbReference type="PROSITE" id="PS51294">
    <property type="entry name" value="HTH_MYB"/>
    <property type="match status" value="1"/>
</dbReference>
<evidence type="ECO:0000313" key="8">
    <source>
        <dbReference type="Proteomes" id="UP000039046"/>
    </source>
</evidence>